<evidence type="ECO:0000313" key="5">
    <source>
        <dbReference type="EMBL" id="CAG4937878.1"/>
    </source>
</evidence>
<dbReference type="Pfam" id="PF00211">
    <property type="entry name" value="Guanylate_cyc"/>
    <property type="match status" value="1"/>
</dbReference>
<dbReference type="Proteomes" id="UP000691718">
    <property type="component" value="Unassembled WGS sequence"/>
</dbReference>
<reference evidence="5" key="1">
    <citation type="submission" date="2021-04" db="EMBL/GenBank/DDBJ databases">
        <authorList>
            <person name="Tunstrom K."/>
        </authorList>
    </citation>
    <scope>NUCLEOTIDE SEQUENCE</scope>
</reference>
<evidence type="ECO:0000256" key="3">
    <source>
        <dbReference type="ARBA" id="ARBA00023004"/>
    </source>
</evidence>
<comment type="cofactor">
    <cofactor evidence="1">
        <name>heme</name>
        <dbReference type="ChEBI" id="CHEBI:30413"/>
    </cofactor>
</comment>
<keyword evidence="6" id="KW-1185">Reference proteome</keyword>
<evidence type="ECO:0000256" key="1">
    <source>
        <dbReference type="ARBA" id="ARBA00001971"/>
    </source>
</evidence>
<protein>
    <submittedName>
        <fullName evidence="5">(apollo) hypothetical protein</fullName>
    </submittedName>
</protein>
<keyword evidence="3" id="KW-0408">Iron</keyword>
<keyword evidence="2" id="KW-0479">Metal-binding</keyword>
<dbReference type="PANTHER" id="PTHR45655:SF2">
    <property type="entry name" value="GUANYLATE CYCLASE SOLUBLE SUBUNIT BETA-1"/>
    <property type="match status" value="1"/>
</dbReference>
<dbReference type="AlphaFoldDB" id="A0A8S3W387"/>
<feature type="domain" description="Guanylate cyclase" evidence="4">
    <location>
        <begin position="1"/>
        <end position="38"/>
    </location>
</feature>
<dbReference type="GO" id="GO:0019934">
    <property type="term" value="P:cGMP-mediated signaling"/>
    <property type="evidence" value="ECO:0007669"/>
    <property type="project" value="TreeGrafter"/>
</dbReference>
<evidence type="ECO:0000259" key="4">
    <source>
        <dbReference type="PROSITE" id="PS50125"/>
    </source>
</evidence>
<evidence type="ECO:0000313" key="6">
    <source>
        <dbReference type="Proteomes" id="UP000691718"/>
    </source>
</evidence>
<dbReference type="PANTHER" id="PTHR45655">
    <property type="entry name" value="GUANYLATE CYCLASE SOLUBLE SUBUNIT BETA-2"/>
    <property type="match status" value="1"/>
</dbReference>
<gene>
    <name evidence="5" type="ORF">PAPOLLO_LOCUS1514</name>
</gene>
<dbReference type="OrthoDB" id="6717842at2759"/>
<dbReference type="GO" id="GO:0070482">
    <property type="term" value="P:response to oxygen levels"/>
    <property type="evidence" value="ECO:0007669"/>
    <property type="project" value="TreeGrafter"/>
</dbReference>
<comment type="caution">
    <text evidence="5">The sequence shown here is derived from an EMBL/GenBank/DDBJ whole genome shotgun (WGS) entry which is preliminary data.</text>
</comment>
<keyword evidence="2" id="KW-0349">Heme</keyword>
<sequence>MKIVRILNDLYTAFDVLTDAKKNPNVYKVETVGDKYMAKTVTVDNEPVEKWLLVLLATACDAIVFSVTQ</sequence>
<proteinExistence type="predicted"/>
<dbReference type="EMBL" id="CAJQZP010000088">
    <property type="protein sequence ID" value="CAG4937878.1"/>
    <property type="molecule type" value="Genomic_DNA"/>
</dbReference>
<accession>A0A8S3W387</accession>
<name>A0A8S3W387_PARAO</name>
<dbReference type="InterPro" id="IPR001054">
    <property type="entry name" value="A/G_cyclase"/>
</dbReference>
<dbReference type="PROSITE" id="PS50125">
    <property type="entry name" value="GUANYLATE_CYCLASE_2"/>
    <property type="match status" value="1"/>
</dbReference>
<evidence type="ECO:0000256" key="2">
    <source>
        <dbReference type="ARBA" id="ARBA00022617"/>
    </source>
</evidence>
<organism evidence="5 6">
    <name type="scientific">Parnassius apollo</name>
    <name type="common">Apollo butterfly</name>
    <name type="synonym">Papilio apollo</name>
    <dbReference type="NCBI Taxonomy" id="110799"/>
    <lineage>
        <taxon>Eukaryota</taxon>
        <taxon>Metazoa</taxon>
        <taxon>Ecdysozoa</taxon>
        <taxon>Arthropoda</taxon>
        <taxon>Hexapoda</taxon>
        <taxon>Insecta</taxon>
        <taxon>Pterygota</taxon>
        <taxon>Neoptera</taxon>
        <taxon>Endopterygota</taxon>
        <taxon>Lepidoptera</taxon>
        <taxon>Glossata</taxon>
        <taxon>Ditrysia</taxon>
        <taxon>Papilionoidea</taxon>
        <taxon>Papilionidae</taxon>
        <taxon>Parnassiinae</taxon>
        <taxon>Parnassini</taxon>
        <taxon>Parnassius</taxon>
        <taxon>Parnassius</taxon>
    </lineage>
</organism>
<dbReference type="GO" id="GO:0004383">
    <property type="term" value="F:guanylate cyclase activity"/>
    <property type="evidence" value="ECO:0007669"/>
    <property type="project" value="TreeGrafter"/>
</dbReference>
<dbReference type="GO" id="GO:0008074">
    <property type="term" value="C:guanylate cyclase complex, soluble"/>
    <property type="evidence" value="ECO:0007669"/>
    <property type="project" value="TreeGrafter"/>
</dbReference>